<keyword evidence="2" id="KW-0812">Transmembrane</keyword>
<keyword evidence="2" id="KW-1133">Transmembrane helix</keyword>
<evidence type="ECO:0000256" key="1">
    <source>
        <dbReference type="SAM" id="Coils"/>
    </source>
</evidence>
<dbReference type="Proteomes" id="UP000009080">
    <property type="component" value="Chromosome"/>
</dbReference>
<feature type="coiled-coil region" evidence="1">
    <location>
        <begin position="125"/>
        <end position="159"/>
    </location>
</feature>
<dbReference type="STRING" id="377629.TERTU_3378"/>
<evidence type="ECO:0000313" key="5">
    <source>
        <dbReference type="Proteomes" id="UP000009080"/>
    </source>
</evidence>
<keyword evidence="2" id="KW-0472">Membrane</keyword>
<keyword evidence="5" id="KW-1185">Reference proteome</keyword>
<dbReference type="AlphaFoldDB" id="C5BQN5"/>
<accession>C5BQN5</accession>
<dbReference type="RefSeq" id="WP_015817048.1">
    <property type="nucleotide sequence ID" value="NC_012997.1"/>
</dbReference>
<evidence type="ECO:0000256" key="2">
    <source>
        <dbReference type="SAM" id="Phobius"/>
    </source>
</evidence>
<dbReference type="InterPro" id="IPR019734">
    <property type="entry name" value="TPR_rpt"/>
</dbReference>
<reference evidence="4 5" key="1">
    <citation type="journal article" date="2009" name="PLoS ONE">
        <title>The complete genome of Teredinibacter turnerae T7901: an intracellular endosymbiont of marine wood-boring bivalves (shipworms).</title>
        <authorList>
            <person name="Yang J.C."/>
            <person name="Madupu R."/>
            <person name="Durkin A.S."/>
            <person name="Ekborg N.A."/>
            <person name="Pedamallu C.S."/>
            <person name="Hostetler J.B."/>
            <person name="Radune D."/>
            <person name="Toms B.S."/>
            <person name="Henrissat B."/>
            <person name="Coutinho P.M."/>
            <person name="Schwarz S."/>
            <person name="Field L."/>
            <person name="Trindade-Silva A.E."/>
            <person name="Soares C.A.G."/>
            <person name="Elshahawi S."/>
            <person name="Hanora A."/>
            <person name="Schmidt E.W."/>
            <person name="Haygood M.G."/>
            <person name="Posfai J."/>
            <person name="Benner J."/>
            <person name="Madinger C."/>
            <person name="Nove J."/>
            <person name="Anton B."/>
            <person name="Chaudhary K."/>
            <person name="Foster J."/>
            <person name="Holman A."/>
            <person name="Kumar S."/>
            <person name="Lessard P.A."/>
            <person name="Luyten Y.A."/>
            <person name="Slatko B."/>
            <person name="Wood N."/>
            <person name="Wu B."/>
            <person name="Teplitski M."/>
            <person name="Mougous J.D."/>
            <person name="Ward N."/>
            <person name="Eisen J.A."/>
            <person name="Badger J.H."/>
            <person name="Distel D.L."/>
        </authorList>
    </citation>
    <scope>NUCLEOTIDE SEQUENCE [LARGE SCALE GENOMIC DNA]</scope>
    <source>
        <strain evidence="5">ATCC 39867 / T7901</strain>
    </source>
</reference>
<feature type="chain" id="PRO_5005667939" evidence="3">
    <location>
        <begin position="21"/>
        <end position="291"/>
    </location>
</feature>
<dbReference type="KEGG" id="ttu:TERTU_3378"/>
<dbReference type="eggNOG" id="COG0457">
    <property type="taxonomic scope" value="Bacteria"/>
</dbReference>
<evidence type="ECO:0000313" key="4">
    <source>
        <dbReference type="EMBL" id="ACR10936.1"/>
    </source>
</evidence>
<dbReference type="HOGENOM" id="CLU_076363_0_0_6"/>
<evidence type="ECO:0000256" key="3">
    <source>
        <dbReference type="SAM" id="SignalP"/>
    </source>
</evidence>
<dbReference type="SMART" id="SM00028">
    <property type="entry name" value="TPR"/>
    <property type="match status" value="2"/>
</dbReference>
<gene>
    <name evidence="4" type="ordered locus">TERTU_3378</name>
</gene>
<keyword evidence="1" id="KW-0175">Coiled coil</keyword>
<dbReference type="OrthoDB" id="9792573at2"/>
<dbReference type="InterPro" id="IPR011990">
    <property type="entry name" value="TPR-like_helical_dom_sf"/>
</dbReference>
<keyword evidence="3" id="KW-0732">Signal</keyword>
<organism evidence="4 5">
    <name type="scientific">Teredinibacter turnerae (strain ATCC 39867 / T7901)</name>
    <dbReference type="NCBI Taxonomy" id="377629"/>
    <lineage>
        <taxon>Bacteria</taxon>
        <taxon>Pseudomonadati</taxon>
        <taxon>Pseudomonadota</taxon>
        <taxon>Gammaproteobacteria</taxon>
        <taxon>Cellvibrionales</taxon>
        <taxon>Cellvibrionaceae</taxon>
        <taxon>Teredinibacter</taxon>
    </lineage>
</organism>
<sequence>MSRLLTCFICLMVALPVCRAADVPSEEKRAEAVVSELNAPLYTPFIERYVLDELKSLRTEQAANKQELLQKILDREHSSVDRAVRYATDTVTYFFYLIAGVSSVLVLAGWTSIRDIKDRVHSLADEEISKVVAEYENRLAAIEAQLQQKTLHIEENREEIELTQQVQSLWLRAQQDSSPAGKIAVYNQILKIKPADCEALTYKADAVLELGEPQWAIDLCHRALEITPDNGFAHYQLACSYAQLAMPDEALVSLARAISIRGIYAKEAREDPALQPLKDLEEFIALVQGAV</sequence>
<feature type="signal peptide" evidence="3">
    <location>
        <begin position="1"/>
        <end position="20"/>
    </location>
</feature>
<dbReference type="EMBL" id="CP001614">
    <property type="protein sequence ID" value="ACR10936.1"/>
    <property type="molecule type" value="Genomic_DNA"/>
</dbReference>
<feature type="transmembrane region" description="Helical" evidence="2">
    <location>
        <begin position="93"/>
        <end position="113"/>
    </location>
</feature>
<dbReference type="Gene3D" id="1.25.40.10">
    <property type="entry name" value="Tetratricopeptide repeat domain"/>
    <property type="match status" value="1"/>
</dbReference>
<proteinExistence type="predicted"/>
<dbReference type="NCBIfam" id="NF047558">
    <property type="entry name" value="TPR_END_plus"/>
    <property type="match status" value="1"/>
</dbReference>
<protein>
    <submittedName>
        <fullName evidence="4">TPR protein</fullName>
    </submittedName>
</protein>
<dbReference type="SUPFAM" id="SSF48452">
    <property type="entry name" value="TPR-like"/>
    <property type="match status" value="1"/>
</dbReference>
<name>C5BQN5_TERTT</name>